<dbReference type="CDD" id="cd01296">
    <property type="entry name" value="Imidazolone-5PH"/>
    <property type="match status" value="1"/>
</dbReference>
<feature type="binding site" evidence="7">
    <location>
        <position position="83"/>
    </location>
    <ligand>
        <name>Fe(3+)</name>
        <dbReference type="ChEBI" id="CHEBI:29034"/>
    </ligand>
</feature>
<feature type="binding site" evidence="7">
    <location>
        <position position="253"/>
    </location>
    <ligand>
        <name>Zn(2+)</name>
        <dbReference type="ChEBI" id="CHEBI:29105"/>
    </ligand>
</feature>
<dbReference type="PANTHER" id="PTHR42752:SF1">
    <property type="entry name" value="IMIDAZOLONEPROPIONASE-RELATED"/>
    <property type="match status" value="1"/>
</dbReference>
<dbReference type="Pfam" id="PF01979">
    <property type="entry name" value="Amidohydro_1"/>
    <property type="match status" value="1"/>
</dbReference>
<feature type="binding site" evidence="7">
    <location>
        <position position="333"/>
    </location>
    <ligand>
        <name>N-formimidoyl-L-glutamate</name>
        <dbReference type="ChEBI" id="CHEBI:58928"/>
    </ligand>
</feature>
<keyword evidence="4 7" id="KW-0369">Histidine metabolism</keyword>
<evidence type="ECO:0000313" key="9">
    <source>
        <dbReference type="EMBL" id="MZQ83878.1"/>
    </source>
</evidence>
<gene>
    <name evidence="7" type="primary">hutI</name>
    <name evidence="9" type="ORF">GQF01_17340</name>
</gene>
<sequence length="434" mass="46689">MERIDLLLTGIGSLVTPQGNRPRGGQSMKEVCETKDAVIAIKHGRIAWFGPVNEFQEQLAGSEIAVTMDVGGRLVTPGLVDPHTHLVHGGSREHELVLKRSGVPYLDILAQGGGILHTVKCTRASSEQELYEKARRSLDEMLLNGVTTVEAKSGYGLSLEAELKQLSVAKRLDAVHVVDVVSTFMGAHAVPEEFKGRSEAFVDYLVNVMLPKVAEEGLAEFCDVFCERGVFSIEESRRILVEAQRLGLRSKIHADEIVPLGGAELAGEIGAISAEHLLTATDTGLAALAASGVIPVLLPGTSFNLGLATHARARDMIDKYDLPVALSTDYNPGSCPTESIQLIMMLASLNLKMSPEEILTACTINAANALGRGHDIGSIEVGKRADLTIFDAPNIAYLPYHFGINHTYGVMKNGEMVVWNRMLMTGTEQEGGVV</sequence>
<dbReference type="InterPro" id="IPR032466">
    <property type="entry name" value="Metal_Hydrolase"/>
</dbReference>
<feature type="binding site" evidence="7">
    <location>
        <position position="85"/>
    </location>
    <ligand>
        <name>Fe(3+)</name>
        <dbReference type="ChEBI" id="CHEBI:29034"/>
    </ligand>
</feature>
<evidence type="ECO:0000256" key="4">
    <source>
        <dbReference type="ARBA" id="ARBA00022808"/>
    </source>
</evidence>
<dbReference type="HAMAP" id="MF_00372">
    <property type="entry name" value="HutI"/>
    <property type="match status" value="1"/>
</dbReference>
<evidence type="ECO:0000256" key="1">
    <source>
        <dbReference type="ARBA" id="ARBA00012864"/>
    </source>
</evidence>
<evidence type="ECO:0000256" key="5">
    <source>
        <dbReference type="ARBA" id="ARBA00022833"/>
    </source>
</evidence>
<feature type="binding site" evidence="7">
    <location>
        <position position="256"/>
    </location>
    <ligand>
        <name>4-imidazolone-5-propanoate</name>
        <dbReference type="ChEBI" id="CHEBI:77893"/>
    </ligand>
</feature>
<feature type="binding site" evidence="7">
    <location>
        <position position="331"/>
    </location>
    <ligand>
        <name>N-formimidoyl-L-glutamate</name>
        <dbReference type="ChEBI" id="CHEBI:58928"/>
    </ligand>
</feature>
<dbReference type="InterPro" id="IPR006680">
    <property type="entry name" value="Amidohydro-rel"/>
</dbReference>
<dbReference type="FunFam" id="3.20.20.140:FF:000007">
    <property type="entry name" value="Imidazolonepropionase"/>
    <property type="match status" value="1"/>
</dbReference>
<keyword evidence="6 7" id="KW-0408">Iron</keyword>
<feature type="binding site" evidence="7">
    <location>
        <position position="253"/>
    </location>
    <ligand>
        <name>Fe(3+)</name>
        <dbReference type="ChEBI" id="CHEBI:29034"/>
    </ligand>
</feature>
<dbReference type="GO" id="GO:0005506">
    <property type="term" value="F:iron ion binding"/>
    <property type="evidence" value="ECO:0007669"/>
    <property type="project" value="UniProtKB-UniRule"/>
</dbReference>
<keyword evidence="5 7" id="KW-0862">Zinc</keyword>
<comment type="similarity">
    <text evidence="7">Belongs to the metallo-dependent hydrolases superfamily. HutI family.</text>
</comment>
<dbReference type="EMBL" id="WTUZ01000020">
    <property type="protein sequence ID" value="MZQ83878.1"/>
    <property type="molecule type" value="Genomic_DNA"/>
</dbReference>
<keyword evidence="2 7" id="KW-0479">Metal-binding</keyword>
<name>A0A6L8V0A1_9BACL</name>
<dbReference type="GO" id="GO:0019556">
    <property type="term" value="P:L-histidine catabolic process to glutamate and formamide"/>
    <property type="evidence" value="ECO:0007669"/>
    <property type="project" value="UniProtKB-UniRule"/>
</dbReference>
<comment type="catalytic activity">
    <reaction evidence="7">
        <text>4-imidazolone-5-propanoate + H2O = N-formimidoyl-L-glutamate</text>
        <dbReference type="Rhea" id="RHEA:23660"/>
        <dbReference type="ChEBI" id="CHEBI:15377"/>
        <dbReference type="ChEBI" id="CHEBI:58928"/>
        <dbReference type="ChEBI" id="CHEBI:77893"/>
        <dbReference type="EC" id="3.5.2.7"/>
    </reaction>
</comment>
<dbReference type="AlphaFoldDB" id="A0A6L8V0A1"/>
<comment type="subcellular location">
    <subcellularLocation>
        <location evidence="7">Cytoplasm</location>
    </subcellularLocation>
</comment>
<dbReference type="GO" id="GO:0050480">
    <property type="term" value="F:imidazolonepropionase activity"/>
    <property type="evidence" value="ECO:0007669"/>
    <property type="project" value="UniProtKB-UniRule"/>
</dbReference>
<evidence type="ECO:0000256" key="2">
    <source>
        <dbReference type="ARBA" id="ARBA00022723"/>
    </source>
</evidence>
<proteinExistence type="inferred from homology"/>
<keyword evidence="3 7" id="KW-0378">Hydrolase</keyword>
<feature type="domain" description="Amidohydrolase-related" evidence="8">
    <location>
        <begin position="74"/>
        <end position="417"/>
    </location>
</feature>
<feature type="binding site" evidence="7">
    <location>
        <position position="92"/>
    </location>
    <ligand>
        <name>4-imidazolone-5-propanoate</name>
        <dbReference type="ChEBI" id="CHEBI:77893"/>
    </ligand>
</feature>
<comment type="function">
    <text evidence="7">Catalyzes the hydrolytic cleavage of the carbon-nitrogen bond in imidazolone-5-propanoate to yield N-formimidoyl-L-glutamate. It is the third step in the universal histidine degradation pathway.</text>
</comment>
<feature type="binding site" evidence="7">
    <location>
        <position position="85"/>
    </location>
    <ligand>
        <name>Zn(2+)</name>
        <dbReference type="ChEBI" id="CHEBI:29105"/>
    </ligand>
</feature>
<dbReference type="InterPro" id="IPR005920">
    <property type="entry name" value="HutI"/>
</dbReference>
<accession>A0A6L8V0A1</accession>
<feature type="binding site" evidence="7">
    <location>
        <position position="334"/>
    </location>
    <ligand>
        <name>4-imidazolone-5-propanoate</name>
        <dbReference type="ChEBI" id="CHEBI:77893"/>
    </ligand>
</feature>
<dbReference type="GO" id="GO:0019557">
    <property type="term" value="P:L-histidine catabolic process to glutamate and formate"/>
    <property type="evidence" value="ECO:0007669"/>
    <property type="project" value="UniProtKB-UniPathway"/>
</dbReference>
<dbReference type="Proteomes" id="UP000481087">
    <property type="component" value="Unassembled WGS sequence"/>
</dbReference>
<organism evidence="9 10">
    <name type="scientific">Paenibacillus silvestris</name>
    <dbReference type="NCBI Taxonomy" id="2606219"/>
    <lineage>
        <taxon>Bacteria</taxon>
        <taxon>Bacillati</taxon>
        <taxon>Bacillota</taxon>
        <taxon>Bacilli</taxon>
        <taxon>Bacillales</taxon>
        <taxon>Paenibacillaceae</taxon>
        <taxon>Paenibacillus</taxon>
    </lineage>
</organism>
<feature type="binding site" evidence="7">
    <location>
        <position position="329"/>
    </location>
    <ligand>
        <name>Fe(3+)</name>
        <dbReference type="ChEBI" id="CHEBI:29034"/>
    </ligand>
</feature>
<feature type="binding site" evidence="7">
    <location>
        <position position="329"/>
    </location>
    <ligand>
        <name>Zn(2+)</name>
        <dbReference type="ChEBI" id="CHEBI:29105"/>
    </ligand>
</feature>
<dbReference type="GO" id="GO:0005737">
    <property type="term" value="C:cytoplasm"/>
    <property type="evidence" value="ECO:0007669"/>
    <property type="project" value="UniProtKB-SubCell"/>
</dbReference>
<feature type="binding site" evidence="7">
    <location>
        <position position="155"/>
    </location>
    <ligand>
        <name>4-imidazolone-5-propanoate</name>
        <dbReference type="ChEBI" id="CHEBI:77893"/>
    </ligand>
</feature>
<dbReference type="GO" id="GO:0008270">
    <property type="term" value="F:zinc ion binding"/>
    <property type="evidence" value="ECO:0007669"/>
    <property type="project" value="UniProtKB-UniRule"/>
</dbReference>
<dbReference type="Gene3D" id="3.20.20.140">
    <property type="entry name" value="Metal-dependent hydrolases"/>
    <property type="match status" value="1"/>
</dbReference>
<dbReference type="PANTHER" id="PTHR42752">
    <property type="entry name" value="IMIDAZOLONEPROPIONASE"/>
    <property type="match status" value="1"/>
</dbReference>
<dbReference type="InterPro" id="IPR011059">
    <property type="entry name" value="Metal-dep_hydrolase_composite"/>
</dbReference>
<feature type="binding site" evidence="7">
    <location>
        <position position="188"/>
    </location>
    <ligand>
        <name>4-imidazolone-5-propanoate</name>
        <dbReference type="ChEBI" id="CHEBI:77893"/>
    </ligand>
</feature>
<evidence type="ECO:0000259" key="8">
    <source>
        <dbReference type="Pfam" id="PF01979"/>
    </source>
</evidence>
<evidence type="ECO:0000256" key="6">
    <source>
        <dbReference type="ARBA" id="ARBA00023004"/>
    </source>
</evidence>
<feature type="binding site" evidence="7">
    <location>
        <position position="155"/>
    </location>
    <ligand>
        <name>N-formimidoyl-L-glutamate</name>
        <dbReference type="ChEBI" id="CHEBI:58928"/>
    </ligand>
</feature>
<dbReference type="NCBIfam" id="TIGR01224">
    <property type="entry name" value="hutI"/>
    <property type="match status" value="1"/>
</dbReference>
<keyword evidence="7" id="KW-0963">Cytoplasm</keyword>
<keyword evidence="10" id="KW-1185">Reference proteome</keyword>
<dbReference type="EC" id="3.5.2.7" evidence="1 7"/>
<evidence type="ECO:0000256" key="3">
    <source>
        <dbReference type="ARBA" id="ARBA00022801"/>
    </source>
</evidence>
<feature type="binding site" evidence="7">
    <location>
        <position position="83"/>
    </location>
    <ligand>
        <name>Zn(2+)</name>
        <dbReference type="ChEBI" id="CHEBI:29105"/>
    </ligand>
</feature>
<dbReference type="RefSeq" id="WP_161407991.1">
    <property type="nucleotide sequence ID" value="NZ_WTUZ01000020.1"/>
</dbReference>
<dbReference type="SUPFAM" id="SSF51556">
    <property type="entry name" value="Metallo-dependent hydrolases"/>
    <property type="match status" value="1"/>
</dbReference>
<comment type="caution">
    <text evidence="9">The sequence shown here is derived from an EMBL/GenBank/DDBJ whole genome shotgun (WGS) entry which is preliminary data.</text>
</comment>
<reference evidence="9 10" key="1">
    <citation type="submission" date="2019-12" db="EMBL/GenBank/DDBJ databases">
        <title>Paenibacillus sp. nov. sp. isolated from soil.</title>
        <authorList>
            <person name="Kim J."/>
            <person name="Jeong S.E."/>
            <person name="Jung H.S."/>
            <person name="Jeon C.O."/>
        </authorList>
    </citation>
    <scope>NUCLEOTIDE SEQUENCE [LARGE SCALE GENOMIC DNA]</scope>
    <source>
        <strain evidence="9 10">5J-6</strain>
    </source>
</reference>
<comment type="pathway">
    <text evidence="7">Amino-acid degradation; L-histidine degradation into L-glutamate; N-formimidoyl-L-glutamate from L-histidine: step 3/3.</text>
</comment>
<comment type="cofactor">
    <cofactor evidence="7">
        <name>Zn(2+)</name>
        <dbReference type="ChEBI" id="CHEBI:29105"/>
    </cofactor>
    <cofactor evidence="7">
        <name>Fe(3+)</name>
        <dbReference type="ChEBI" id="CHEBI:29034"/>
    </cofactor>
    <text evidence="7">Binds 1 zinc or iron ion per subunit.</text>
</comment>
<protein>
    <recommendedName>
        <fullName evidence="1 7">Imidazolonepropionase</fullName>
        <ecNumber evidence="1 7">3.5.2.7</ecNumber>
    </recommendedName>
    <alternativeName>
        <fullName evidence="7">Imidazolone-5-propionate hydrolase</fullName>
    </alternativeName>
</protein>
<evidence type="ECO:0000256" key="7">
    <source>
        <dbReference type="HAMAP-Rule" id="MF_00372"/>
    </source>
</evidence>
<dbReference type="UniPathway" id="UPA00379">
    <property type="reaction ID" value="UER00551"/>
</dbReference>
<dbReference type="SUPFAM" id="SSF51338">
    <property type="entry name" value="Composite domain of metallo-dependent hydrolases"/>
    <property type="match status" value="1"/>
</dbReference>
<dbReference type="Gene3D" id="2.30.40.10">
    <property type="entry name" value="Urease, subunit C, domain 1"/>
    <property type="match status" value="1"/>
</dbReference>
<evidence type="ECO:0000313" key="10">
    <source>
        <dbReference type="Proteomes" id="UP000481087"/>
    </source>
</evidence>